<dbReference type="AlphaFoldDB" id="A0A1X1D5A7"/>
<dbReference type="RefSeq" id="WP_084931621.1">
    <property type="nucleotide sequence ID" value="NZ_MLFR01000001.1"/>
</dbReference>
<name>A0A1X1D5A7_9GAMM</name>
<dbReference type="SUPFAM" id="SSF48452">
    <property type="entry name" value="TPR-like"/>
    <property type="match status" value="1"/>
</dbReference>
<comment type="caution">
    <text evidence="1">The sequence shown here is derived from an EMBL/GenBank/DDBJ whole genome shotgun (WGS) entry which is preliminary data.</text>
</comment>
<dbReference type="OrthoDB" id="7593450at2"/>
<dbReference type="Proteomes" id="UP000193558">
    <property type="component" value="Unassembled WGS sequence"/>
</dbReference>
<organism evidence="1 2">
    <name type="scientific">Pantoea rwandensis</name>
    <dbReference type="NCBI Taxonomy" id="1076550"/>
    <lineage>
        <taxon>Bacteria</taxon>
        <taxon>Pseudomonadati</taxon>
        <taxon>Pseudomonadota</taxon>
        <taxon>Gammaproteobacteria</taxon>
        <taxon>Enterobacterales</taxon>
        <taxon>Erwiniaceae</taxon>
        <taxon>Pantoea</taxon>
    </lineage>
</organism>
<reference evidence="1 2" key="1">
    <citation type="journal article" date="2017" name="Antonie Van Leeuwenhoek">
        <title>Phylogenomic resolution of the bacterial genus Pantoea and its relationship with Erwinia and Tatumella.</title>
        <authorList>
            <person name="Palmer M."/>
            <person name="Steenkamp E.T."/>
            <person name="Coetzee M.P."/>
            <person name="Chan W.Y."/>
            <person name="van Zyl E."/>
            <person name="De Maayer P."/>
            <person name="Coutinho T.A."/>
            <person name="Blom J."/>
            <person name="Smits T.H."/>
            <person name="Duffy B."/>
            <person name="Venter S.N."/>
        </authorList>
    </citation>
    <scope>NUCLEOTIDE SEQUENCE [LARGE SCALE GENOMIC DNA]</scope>
    <source>
        <strain evidence="1 2">LMG 26275</strain>
    </source>
</reference>
<dbReference type="Gene3D" id="1.20.58.320">
    <property type="entry name" value="TPR-like"/>
    <property type="match status" value="1"/>
</dbReference>
<accession>A0A1X1D5A7</accession>
<dbReference type="InterPro" id="IPR011990">
    <property type="entry name" value="TPR-like_helical_dom_sf"/>
</dbReference>
<gene>
    <name evidence="1" type="ORF">HA51_02025</name>
</gene>
<dbReference type="EMBL" id="MLFR01000001">
    <property type="protein sequence ID" value="ORM71865.1"/>
    <property type="molecule type" value="Genomic_DNA"/>
</dbReference>
<protein>
    <recommendedName>
        <fullName evidence="3">DUF924 domain-containing protein</fullName>
    </recommendedName>
</protein>
<proteinExistence type="predicted"/>
<evidence type="ECO:0000313" key="1">
    <source>
        <dbReference type="EMBL" id="ORM71865.1"/>
    </source>
</evidence>
<evidence type="ECO:0000313" key="2">
    <source>
        <dbReference type="Proteomes" id="UP000193558"/>
    </source>
</evidence>
<dbReference type="Pfam" id="PF06041">
    <property type="entry name" value="DUF924"/>
    <property type="match status" value="1"/>
</dbReference>
<evidence type="ECO:0008006" key="3">
    <source>
        <dbReference type="Google" id="ProtNLM"/>
    </source>
</evidence>
<sequence length="180" mass="21118">MEYETVLAFWFNARHENSWFKQNDGFDEAIQGGFYDCWEAARRGELSAWRKDIRGRLAEIIVLDQFSRNLHRNSALAWQQDGMALLLAQEAVKIPGYASLSLDEKGFLLMPWMHAESRVVHQQAEVLFDALKGSSYYQSELEHRQIIEAFGRYPHRNQRLNRPSTPEELAFLSEKQRSFY</sequence>
<dbReference type="Gene3D" id="1.25.40.10">
    <property type="entry name" value="Tetratricopeptide repeat domain"/>
    <property type="match status" value="1"/>
</dbReference>
<dbReference type="InterPro" id="IPR010323">
    <property type="entry name" value="DUF924"/>
</dbReference>